<gene>
    <name evidence="5" type="ORF">HPB51_005153</name>
</gene>
<dbReference type="Pfam" id="PF01813">
    <property type="entry name" value="ATP-synt_D"/>
    <property type="match status" value="1"/>
</dbReference>
<dbReference type="PANTHER" id="PTHR11671">
    <property type="entry name" value="V-TYPE ATP SYNTHASE SUBUNIT D"/>
    <property type="match status" value="1"/>
</dbReference>
<comment type="caution">
    <text evidence="5">The sequence shown here is derived from an EMBL/GenBank/DDBJ whole genome shotgun (WGS) entry which is preliminary data.</text>
</comment>
<organism evidence="5 6">
    <name type="scientific">Rhipicephalus microplus</name>
    <name type="common">Cattle tick</name>
    <name type="synonym">Boophilus microplus</name>
    <dbReference type="NCBI Taxonomy" id="6941"/>
    <lineage>
        <taxon>Eukaryota</taxon>
        <taxon>Metazoa</taxon>
        <taxon>Ecdysozoa</taxon>
        <taxon>Arthropoda</taxon>
        <taxon>Chelicerata</taxon>
        <taxon>Arachnida</taxon>
        <taxon>Acari</taxon>
        <taxon>Parasitiformes</taxon>
        <taxon>Ixodida</taxon>
        <taxon>Ixodoidea</taxon>
        <taxon>Ixodidae</taxon>
        <taxon>Rhipicephalinae</taxon>
        <taxon>Rhipicephalus</taxon>
        <taxon>Boophilus</taxon>
    </lineage>
</organism>
<comment type="similarity">
    <text evidence="1">Belongs to the V-ATPase D subunit family.</text>
</comment>
<evidence type="ECO:0000256" key="3">
    <source>
        <dbReference type="ARBA" id="ARBA00023065"/>
    </source>
</evidence>
<evidence type="ECO:0000256" key="4">
    <source>
        <dbReference type="ARBA" id="ARBA00045737"/>
    </source>
</evidence>
<keyword evidence="3" id="KW-0406">Ion transport</keyword>
<dbReference type="AlphaFoldDB" id="A0A9J6DYU2"/>
<dbReference type="EMBL" id="JABSTU010000006">
    <property type="protein sequence ID" value="KAH8027387.1"/>
    <property type="molecule type" value="Genomic_DNA"/>
</dbReference>
<dbReference type="InterPro" id="IPR002699">
    <property type="entry name" value="V_ATPase_D"/>
</dbReference>
<keyword evidence="2" id="KW-0813">Transport</keyword>
<reference evidence="5" key="2">
    <citation type="submission" date="2021-09" db="EMBL/GenBank/DDBJ databases">
        <authorList>
            <person name="Jia N."/>
            <person name="Wang J."/>
            <person name="Shi W."/>
            <person name="Du L."/>
            <person name="Sun Y."/>
            <person name="Zhan W."/>
            <person name="Jiang J."/>
            <person name="Wang Q."/>
            <person name="Zhang B."/>
            <person name="Ji P."/>
            <person name="Sakyi L.B."/>
            <person name="Cui X."/>
            <person name="Yuan T."/>
            <person name="Jiang B."/>
            <person name="Yang W."/>
            <person name="Lam T.T.-Y."/>
            <person name="Chang Q."/>
            <person name="Ding S."/>
            <person name="Wang X."/>
            <person name="Zhu J."/>
            <person name="Ruan X."/>
            <person name="Zhao L."/>
            <person name="Wei J."/>
            <person name="Que T."/>
            <person name="Du C."/>
            <person name="Cheng J."/>
            <person name="Dai P."/>
            <person name="Han X."/>
            <person name="Huang E."/>
            <person name="Gao Y."/>
            <person name="Liu J."/>
            <person name="Shao H."/>
            <person name="Ye R."/>
            <person name="Li L."/>
            <person name="Wei W."/>
            <person name="Wang X."/>
            <person name="Wang C."/>
            <person name="Huo Q."/>
            <person name="Li W."/>
            <person name="Guo W."/>
            <person name="Chen H."/>
            <person name="Chen S."/>
            <person name="Zhou L."/>
            <person name="Zhou L."/>
            <person name="Ni X."/>
            <person name="Tian J."/>
            <person name="Zhou Y."/>
            <person name="Sheng Y."/>
            <person name="Liu T."/>
            <person name="Pan Y."/>
            <person name="Xia L."/>
            <person name="Li J."/>
            <person name="Zhao F."/>
            <person name="Cao W."/>
        </authorList>
    </citation>
    <scope>NUCLEOTIDE SEQUENCE</scope>
    <source>
        <strain evidence="5">Rmic-2018</strain>
        <tissue evidence="5">Larvae</tissue>
    </source>
</reference>
<name>A0A9J6DYU2_RHIMP</name>
<dbReference type="VEuPathDB" id="VectorBase:LOC119167599"/>
<reference evidence="5" key="1">
    <citation type="journal article" date="2020" name="Cell">
        <title>Large-Scale Comparative Analyses of Tick Genomes Elucidate Their Genetic Diversity and Vector Capacities.</title>
        <authorList>
            <consortium name="Tick Genome and Microbiome Consortium (TIGMIC)"/>
            <person name="Jia N."/>
            <person name="Wang J."/>
            <person name="Shi W."/>
            <person name="Du L."/>
            <person name="Sun Y."/>
            <person name="Zhan W."/>
            <person name="Jiang J.F."/>
            <person name="Wang Q."/>
            <person name="Zhang B."/>
            <person name="Ji P."/>
            <person name="Bell-Sakyi L."/>
            <person name="Cui X.M."/>
            <person name="Yuan T.T."/>
            <person name="Jiang B.G."/>
            <person name="Yang W.F."/>
            <person name="Lam T.T."/>
            <person name="Chang Q.C."/>
            <person name="Ding S.J."/>
            <person name="Wang X.J."/>
            <person name="Zhu J.G."/>
            <person name="Ruan X.D."/>
            <person name="Zhao L."/>
            <person name="Wei J.T."/>
            <person name="Ye R.Z."/>
            <person name="Que T.C."/>
            <person name="Du C.H."/>
            <person name="Zhou Y.H."/>
            <person name="Cheng J.X."/>
            <person name="Dai P.F."/>
            <person name="Guo W.B."/>
            <person name="Han X.H."/>
            <person name="Huang E.J."/>
            <person name="Li L.F."/>
            <person name="Wei W."/>
            <person name="Gao Y.C."/>
            <person name="Liu J.Z."/>
            <person name="Shao H.Z."/>
            <person name="Wang X."/>
            <person name="Wang C.C."/>
            <person name="Yang T.C."/>
            <person name="Huo Q.B."/>
            <person name="Li W."/>
            <person name="Chen H.Y."/>
            <person name="Chen S.E."/>
            <person name="Zhou L.G."/>
            <person name="Ni X.B."/>
            <person name="Tian J.H."/>
            <person name="Sheng Y."/>
            <person name="Liu T."/>
            <person name="Pan Y.S."/>
            <person name="Xia L.Y."/>
            <person name="Li J."/>
            <person name="Zhao F."/>
            <person name="Cao W.C."/>
        </authorList>
    </citation>
    <scope>NUCLEOTIDE SEQUENCE</scope>
    <source>
        <strain evidence="5">Rmic-2018</strain>
    </source>
</reference>
<sequence>MSSKYSDRFCLFREFKMSVFDVGTYEMVYDRMLLAFVCACRPVGDVRLIFLFRRRLGAGLAKQFVQPATPFKRDFEDHVFGHSCKVRDRLWFDNDFTQVGSITNKAKQTNALPDLWSTFGNVNLKGVCFNDNVNSDNDDDERLLEPFKSYLVCASCKDSLLTDRTAEAGHRELDLTNCIDADPKQLVPVIAECTALQRLQCTASTILPSDMIEFAMQQTSHLVEIELSCLVDSNTVEVEMNNIILSAHRQGHCTLNLRRIYCKVGPQHNIEILSALLHISPKADNLRVHLVCGDFKKTVQQCRVLLDLHKQLDKFTFTSEVLSPMQVEPVLLFDFAAYAAICANIHLASVKHVWKHVRQLCLLLLPPHPTSFYLGAGGKYRHCLCALSTHLKYVVEINISTFHFGTSLDVSALFQDDSLQFLQSLSALHCGFRRVPALRCLALQCPNFKELDVTLRRFAVTRCLYLLTETPLSLGAASDAVTKASRSRLKLKCVHAHYPSIVDPSIKETITRLRGPGRGKEAMTLMRLRLKGAQKGHNLLKKKADALQMRFRAILKKIVETKSLMGEVMKEAAFSLAEAKFTSGDFNQVVLQNVTRAQVKVRSRKDNVAADPAIDAQQSKAASREQELNEAMNALGATGTTYDDYVTVGAAVMMSECQTITENVVNSIATEDGDIDNGNKHGSHDSGELAVESVDLNFGEAVVTLDHLLQVRRAPMRR</sequence>
<dbReference type="Proteomes" id="UP000821866">
    <property type="component" value="Chromosome 4"/>
</dbReference>
<dbReference type="GO" id="GO:0046961">
    <property type="term" value="F:proton-transporting ATPase activity, rotational mechanism"/>
    <property type="evidence" value="ECO:0007669"/>
    <property type="project" value="InterPro"/>
</dbReference>
<evidence type="ECO:0000256" key="2">
    <source>
        <dbReference type="ARBA" id="ARBA00022448"/>
    </source>
</evidence>
<evidence type="ECO:0000313" key="6">
    <source>
        <dbReference type="Proteomes" id="UP000821866"/>
    </source>
</evidence>
<evidence type="ECO:0000313" key="5">
    <source>
        <dbReference type="EMBL" id="KAH8027387.1"/>
    </source>
</evidence>
<keyword evidence="6" id="KW-1185">Reference proteome</keyword>
<comment type="function">
    <text evidence="4">Subunit of the V1 complex of vacuolar(H+)-ATPase (V-ATPase), a multisubunit enzyme composed of a peripheral complex (V1) that hydrolyzes ATP and a membrane integral complex (V0) that translocates protons. V-ATPase is responsible for acidifying and maintaining the pH of intracellular compartments and in some cell types, is targeted to the plasma membrane, where it is responsible for acidifying the extracellular environment.</text>
</comment>
<protein>
    <submittedName>
        <fullName evidence="5">Uncharacterized protein</fullName>
    </submittedName>
</protein>
<accession>A0A9J6DYU2</accession>
<proteinExistence type="inferred from homology"/>
<evidence type="ECO:0000256" key="1">
    <source>
        <dbReference type="ARBA" id="ARBA00005850"/>
    </source>
</evidence>
<dbReference type="Gene3D" id="1.10.287.3240">
    <property type="match status" value="1"/>
</dbReference>